<dbReference type="RefSeq" id="WP_377111057.1">
    <property type="nucleotide sequence ID" value="NZ_JBHTHZ010000001.1"/>
</dbReference>
<evidence type="ECO:0000313" key="2">
    <source>
        <dbReference type="EMBL" id="MFD0792353.1"/>
    </source>
</evidence>
<dbReference type="EMBL" id="JBHTHZ010000001">
    <property type="protein sequence ID" value="MFD0792353.1"/>
    <property type="molecule type" value="Genomic_DNA"/>
</dbReference>
<gene>
    <name evidence="2" type="ORF">ACFQZX_01920</name>
    <name evidence="3" type="ORF">ACFQZX_02565</name>
</gene>
<evidence type="ECO:0008006" key="5">
    <source>
        <dbReference type="Google" id="ProtNLM"/>
    </source>
</evidence>
<dbReference type="Proteomes" id="UP001597010">
    <property type="component" value="Unassembled WGS sequence"/>
</dbReference>
<evidence type="ECO:0000313" key="4">
    <source>
        <dbReference type="Proteomes" id="UP001597010"/>
    </source>
</evidence>
<keyword evidence="1" id="KW-0812">Transmembrane</keyword>
<comment type="caution">
    <text evidence="3">The sequence shown here is derived from an EMBL/GenBank/DDBJ whole genome shotgun (WGS) entry which is preliminary data.</text>
</comment>
<keyword evidence="1" id="KW-0472">Membrane</keyword>
<dbReference type="InterPro" id="IPR011256">
    <property type="entry name" value="Reg_factor_effector_dom_sf"/>
</dbReference>
<dbReference type="EMBL" id="JBHTHZ010000001">
    <property type="protein sequence ID" value="MFD0792481.1"/>
    <property type="molecule type" value="Genomic_DNA"/>
</dbReference>
<dbReference type="Gene3D" id="3.20.80.10">
    <property type="entry name" value="Regulatory factor, effector binding domain"/>
    <property type="match status" value="1"/>
</dbReference>
<keyword evidence="1" id="KW-1133">Transmembrane helix</keyword>
<reference evidence="3" key="3">
    <citation type="submission" date="2024-09" db="EMBL/GenBank/DDBJ databases">
        <authorList>
            <person name="Sun Q."/>
            <person name="Mori K."/>
        </authorList>
    </citation>
    <scope>NUCLEOTIDE SEQUENCE</scope>
    <source>
        <strain evidence="3">CCUG 61484</strain>
    </source>
</reference>
<accession>A0ABW3AP45</accession>
<evidence type="ECO:0000313" key="3">
    <source>
        <dbReference type="EMBL" id="MFD0792481.1"/>
    </source>
</evidence>
<protein>
    <recommendedName>
        <fullName evidence="5">GyrI-like small molecule binding domain-containing protein</fullName>
    </recommendedName>
</protein>
<name>A0ABW3AP45_9SPHI</name>
<keyword evidence="4" id="KW-1185">Reference proteome</keyword>
<proteinExistence type="predicted"/>
<organism evidence="3 4">
    <name type="scientific">Mucilaginibacter litoreus</name>
    <dbReference type="NCBI Taxonomy" id="1048221"/>
    <lineage>
        <taxon>Bacteria</taxon>
        <taxon>Pseudomonadati</taxon>
        <taxon>Bacteroidota</taxon>
        <taxon>Sphingobacteriia</taxon>
        <taxon>Sphingobacteriales</taxon>
        <taxon>Sphingobacteriaceae</taxon>
        <taxon>Mucilaginibacter</taxon>
    </lineage>
</organism>
<sequence length="311" mass="35655">MKKPALIILGILLLAFISIYFIIPQKIQKTNIIEIDANDINVAKFLVNKRAWPKWWPGKSNRSDSNNYEFNNAVYQLKNNTNIDIYMQVKHEKLLINDKASYRISGDGACKVIWESEVQSSINPVKRIEEFISMNRHSNDIDNILIHFKKFMQTDTNVYGMTIKLTKVKNPIVLAGTINTAEYPKPAPIYRLINDLKKQIKAEGAIQLDSPMLNVNPVDKGYESMVAITINKDIKPGQNMVINHLVKNANLLGVQVKGGKNTILNAFEQLKRYQNDHRLISPAMPYEVLITNRLTQPDTSKWVTNIYWPIF</sequence>
<reference evidence="4" key="2">
    <citation type="journal article" date="2019" name="Int. J. Syst. Evol. Microbiol.">
        <title>The Global Catalogue of Microorganisms (GCM) 10K type strain sequencing project: providing services to taxonomists for standard genome sequencing and annotation.</title>
        <authorList>
            <consortium name="The Broad Institute Genomics Platform"/>
            <consortium name="The Broad Institute Genome Sequencing Center for Infectious Disease"/>
            <person name="Wu L."/>
            <person name="Ma J."/>
        </authorList>
    </citation>
    <scope>NUCLEOTIDE SEQUENCE [LARGE SCALE GENOMIC DNA]</scope>
    <source>
        <strain evidence="4">CCUG 61484</strain>
    </source>
</reference>
<reference evidence="3" key="1">
    <citation type="journal article" date="2014" name="Int. J. Syst. Evol. Microbiol.">
        <title>Complete genome of a new Firmicutes species belonging to the dominant human colonic microbiota ('Ruminococcus bicirculans') reveals two chromosomes and a selective capacity to utilize plant glucans.</title>
        <authorList>
            <consortium name="NISC Comparative Sequencing Program"/>
            <person name="Wegmann U."/>
            <person name="Louis P."/>
            <person name="Goesmann A."/>
            <person name="Henrissat B."/>
            <person name="Duncan S.H."/>
            <person name="Flint H.J."/>
        </authorList>
    </citation>
    <scope>NUCLEOTIDE SEQUENCE</scope>
    <source>
        <strain evidence="3">CCUG 61484</strain>
    </source>
</reference>
<feature type="transmembrane region" description="Helical" evidence="1">
    <location>
        <begin position="6"/>
        <end position="23"/>
    </location>
</feature>
<evidence type="ECO:0000256" key="1">
    <source>
        <dbReference type="SAM" id="Phobius"/>
    </source>
</evidence>